<feature type="chain" id="PRO_5034885646" evidence="3">
    <location>
        <begin position="23"/>
        <end position="329"/>
    </location>
</feature>
<feature type="compositionally biased region" description="Low complexity" evidence="1">
    <location>
        <begin position="166"/>
        <end position="185"/>
    </location>
</feature>
<keyword evidence="2" id="KW-1133">Transmembrane helix</keyword>
<organism evidence="4 5">
    <name type="scientific">Crassostrea virginica</name>
    <name type="common">Eastern oyster</name>
    <dbReference type="NCBI Taxonomy" id="6565"/>
    <lineage>
        <taxon>Eukaryota</taxon>
        <taxon>Metazoa</taxon>
        <taxon>Spiralia</taxon>
        <taxon>Lophotrochozoa</taxon>
        <taxon>Mollusca</taxon>
        <taxon>Bivalvia</taxon>
        <taxon>Autobranchia</taxon>
        <taxon>Pteriomorphia</taxon>
        <taxon>Ostreida</taxon>
        <taxon>Ostreoidea</taxon>
        <taxon>Ostreidae</taxon>
        <taxon>Crassostrea</taxon>
    </lineage>
</organism>
<accession>A0A8B8ATE2</accession>
<evidence type="ECO:0000313" key="4">
    <source>
        <dbReference type="Proteomes" id="UP000694844"/>
    </source>
</evidence>
<evidence type="ECO:0000256" key="3">
    <source>
        <dbReference type="SAM" id="SignalP"/>
    </source>
</evidence>
<feature type="transmembrane region" description="Helical" evidence="2">
    <location>
        <begin position="241"/>
        <end position="266"/>
    </location>
</feature>
<evidence type="ECO:0000256" key="1">
    <source>
        <dbReference type="SAM" id="MobiDB-lite"/>
    </source>
</evidence>
<dbReference type="Proteomes" id="UP000694844">
    <property type="component" value="Chromosome 7"/>
</dbReference>
<sequence length="329" mass="35767">MKSFLCAVSLYGAVVIFTKTNGGCPTEGIYENNTMRRCDGSYKSGRYVYVDFYQIKHPCTCTLKASFNGDIIVTAKSDGYYECESGVTVSLVMTSSVFNCESTYPSSMAFTVVNNETIVNVKAEYIQSYTSGGFPVCLGINENGGLGGIVSVQCGNVTTTGATTPYTSTSISTTSPTTLSPIESSKPSLEVISSKDTDVSLPETEQMTTNTNHVSDKITNRPISTNISTPKCTSAFDANNLALQMTLACFVVISVVLAALSVYLYIQLKFRIQSMNEEGNTCSKDSQRTRSETITDNYTELGLENVTAEPENQYESLARQENYTNLNML</sequence>
<keyword evidence="2" id="KW-0812">Transmembrane</keyword>
<dbReference type="KEGG" id="cvn:111104622"/>
<dbReference type="RefSeq" id="XP_022294356.1">
    <property type="nucleotide sequence ID" value="XM_022438648.1"/>
</dbReference>
<name>A0A8B8ATE2_CRAVI</name>
<protein>
    <submittedName>
        <fullName evidence="5">Uncharacterized protein LOC111104622 isoform X1</fullName>
    </submittedName>
</protein>
<proteinExistence type="predicted"/>
<evidence type="ECO:0000256" key="2">
    <source>
        <dbReference type="SAM" id="Phobius"/>
    </source>
</evidence>
<keyword evidence="4" id="KW-1185">Reference proteome</keyword>
<reference evidence="5" key="1">
    <citation type="submission" date="2025-08" db="UniProtKB">
        <authorList>
            <consortium name="RefSeq"/>
        </authorList>
    </citation>
    <scope>IDENTIFICATION</scope>
    <source>
        <tissue evidence="5">Whole sample</tissue>
    </source>
</reference>
<gene>
    <name evidence="5" type="primary">LOC111104622</name>
</gene>
<keyword evidence="3" id="KW-0732">Signal</keyword>
<feature type="signal peptide" evidence="3">
    <location>
        <begin position="1"/>
        <end position="22"/>
    </location>
</feature>
<dbReference type="GeneID" id="111104622"/>
<dbReference type="AlphaFoldDB" id="A0A8B8ATE2"/>
<evidence type="ECO:0000313" key="5">
    <source>
        <dbReference type="RefSeq" id="XP_022294356.1"/>
    </source>
</evidence>
<feature type="region of interest" description="Disordered" evidence="1">
    <location>
        <begin position="166"/>
        <end position="188"/>
    </location>
</feature>
<keyword evidence="2" id="KW-0472">Membrane</keyword>